<keyword evidence="5 7" id="KW-1133">Transmembrane helix</keyword>
<dbReference type="GO" id="GO:0005886">
    <property type="term" value="C:plasma membrane"/>
    <property type="evidence" value="ECO:0007669"/>
    <property type="project" value="UniProtKB-SubCell"/>
</dbReference>
<dbReference type="InterPro" id="IPR049177">
    <property type="entry name" value="MgtC_SapB_SrpB_YhiD_N"/>
</dbReference>
<dbReference type="Proteomes" id="UP000198948">
    <property type="component" value="Unassembled WGS sequence"/>
</dbReference>
<accession>A0A1H9Q615</accession>
<evidence type="ECO:0000256" key="2">
    <source>
        <dbReference type="ARBA" id="ARBA00009298"/>
    </source>
</evidence>
<feature type="transmembrane region" description="Helical" evidence="7">
    <location>
        <begin position="56"/>
        <end position="86"/>
    </location>
</feature>
<dbReference type="PANTHER" id="PTHR33778">
    <property type="entry name" value="PROTEIN MGTC"/>
    <property type="match status" value="1"/>
</dbReference>
<dbReference type="InterPro" id="IPR003416">
    <property type="entry name" value="MgtC/SapB/SrpB/YhiD_fam"/>
</dbReference>
<reference evidence="9 10" key="1">
    <citation type="submission" date="2016-10" db="EMBL/GenBank/DDBJ databases">
        <authorList>
            <person name="de Groot N.N."/>
        </authorList>
    </citation>
    <scope>NUCLEOTIDE SEQUENCE [LARGE SCALE GENOMIC DNA]</scope>
    <source>
        <strain evidence="9 10">DSM 13760</strain>
    </source>
</reference>
<gene>
    <name evidence="9" type="ORF">SAMN04488559_101366</name>
</gene>
<dbReference type="Pfam" id="PF02308">
    <property type="entry name" value="MgtC"/>
    <property type="match status" value="1"/>
</dbReference>
<feature type="transmembrane region" description="Helical" evidence="7">
    <location>
        <begin position="27"/>
        <end position="44"/>
    </location>
</feature>
<keyword evidence="3" id="KW-1003">Cell membrane</keyword>
<evidence type="ECO:0000256" key="5">
    <source>
        <dbReference type="ARBA" id="ARBA00022989"/>
    </source>
</evidence>
<organism evidence="9 10">
    <name type="scientific">Isobaculum melis</name>
    <dbReference type="NCBI Taxonomy" id="142588"/>
    <lineage>
        <taxon>Bacteria</taxon>
        <taxon>Bacillati</taxon>
        <taxon>Bacillota</taxon>
        <taxon>Bacilli</taxon>
        <taxon>Lactobacillales</taxon>
        <taxon>Carnobacteriaceae</taxon>
        <taxon>Isobaculum</taxon>
    </lineage>
</organism>
<keyword evidence="10" id="KW-1185">Reference proteome</keyword>
<evidence type="ECO:0000256" key="3">
    <source>
        <dbReference type="ARBA" id="ARBA00022475"/>
    </source>
</evidence>
<evidence type="ECO:0000256" key="1">
    <source>
        <dbReference type="ARBA" id="ARBA00004651"/>
    </source>
</evidence>
<dbReference type="AlphaFoldDB" id="A0A1H9Q615"/>
<sequence length="200" mass="21717">MTLVSLGATMFVSLSTLIVDDSSPTRIAAQVVSGIGFLAGGVILRDGFSVTGLNTAATLWCTAAVGSMIGAGFILEGLLAALLIALTNIVIRFFSRKVDVIVADYQQETTEFMKSIVLTVTGLRTTEVLLRTEMMQQLDRYYLTFASFVCRDLAEGKVQLQVEIEPALNIELAVQEIVANLSKKVEVLEIYQLVGEESSW</sequence>
<evidence type="ECO:0000256" key="4">
    <source>
        <dbReference type="ARBA" id="ARBA00022692"/>
    </source>
</evidence>
<dbReference type="PANTHER" id="PTHR33778:SF3">
    <property type="entry name" value="PROTEIN MGTC"/>
    <property type="match status" value="1"/>
</dbReference>
<dbReference type="STRING" id="142588.SAMN04488559_101366"/>
<evidence type="ECO:0000259" key="8">
    <source>
        <dbReference type="Pfam" id="PF02308"/>
    </source>
</evidence>
<keyword evidence="6 7" id="KW-0472">Membrane</keyword>
<name>A0A1H9Q615_9LACT</name>
<evidence type="ECO:0000256" key="6">
    <source>
        <dbReference type="ARBA" id="ARBA00023136"/>
    </source>
</evidence>
<feature type="domain" description="MgtC/SapB/SrpB/YhiD N-terminal" evidence="8">
    <location>
        <begin position="2"/>
        <end position="96"/>
    </location>
</feature>
<proteinExistence type="inferred from homology"/>
<comment type="similarity">
    <text evidence="2">Belongs to the MgtC/SapB family.</text>
</comment>
<dbReference type="EMBL" id="FOHA01000001">
    <property type="protein sequence ID" value="SER55891.1"/>
    <property type="molecule type" value="Genomic_DNA"/>
</dbReference>
<evidence type="ECO:0000256" key="7">
    <source>
        <dbReference type="SAM" id="Phobius"/>
    </source>
</evidence>
<evidence type="ECO:0000313" key="10">
    <source>
        <dbReference type="Proteomes" id="UP000198948"/>
    </source>
</evidence>
<protein>
    <submittedName>
        <fullName evidence="9">Putative Mg2+ transporter-C (MgtC) family protein</fullName>
    </submittedName>
</protein>
<dbReference type="PRINTS" id="PR01837">
    <property type="entry name" value="MGTCSAPBPROT"/>
</dbReference>
<keyword evidence="4 7" id="KW-0812">Transmembrane</keyword>
<comment type="subcellular location">
    <subcellularLocation>
        <location evidence="1">Cell membrane</location>
        <topology evidence="1">Multi-pass membrane protein</topology>
    </subcellularLocation>
</comment>
<evidence type="ECO:0000313" key="9">
    <source>
        <dbReference type="EMBL" id="SER55891.1"/>
    </source>
</evidence>